<dbReference type="Proteomes" id="UP000299102">
    <property type="component" value="Unassembled WGS sequence"/>
</dbReference>
<gene>
    <name evidence="2" type="ORF">EVAR_70808_1</name>
</gene>
<comment type="caution">
    <text evidence="2">The sequence shown here is derived from an EMBL/GenBank/DDBJ whole genome shotgun (WGS) entry which is preliminary data.</text>
</comment>
<feature type="compositionally biased region" description="Polar residues" evidence="1">
    <location>
        <begin position="67"/>
        <end position="88"/>
    </location>
</feature>
<name>A0A4C1SW89_EUMVA</name>
<proteinExistence type="predicted"/>
<dbReference type="EMBL" id="BGZK01007988">
    <property type="protein sequence ID" value="GBP06513.1"/>
    <property type="molecule type" value="Genomic_DNA"/>
</dbReference>
<dbReference type="AlphaFoldDB" id="A0A4C1SW89"/>
<feature type="region of interest" description="Disordered" evidence="1">
    <location>
        <begin position="1"/>
        <end position="88"/>
    </location>
</feature>
<protein>
    <submittedName>
        <fullName evidence="2">Uncharacterized protein</fullName>
    </submittedName>
</protein>
<feature type="compositionally biased region" description="Acidic residues" evidence="1">
    <location>
        <begin position="35"/>
        <end position="64"/>
    </location>
</feature>
<sequence>MNREKEDVANDADAIQTSNSDLTNAVEKENQTNDLEFENQTENDADDDEETGIEADDDDSETELLQEHSTVCYSSNQSYVDTATNWRR</sequence>
<evidence type="ECO:0000313" key="3">
    <source>
        <dbReference type="Proteomes" id="UP000299102"/>
    </source>
</evidence>
<accession>A0A4C1SW89</accession>
<keyword evidence="3" id="KW-1185">Reference proteome</keyword>
<organism evidence="2 3">
    <name type="scientific">Eumeta variegata</name>
    <name type="common">Bagworm moth</name>
    <name type="synonym">Eumeta japonica</name>
    <dbReference type="NCBI Taxonomy" id="151549"/>
    <lineage>
        <taxon>Eukaryota</taxon>
        <taxon>Metazoa</taxon>
        <taxon>Ecdysozoa</taxon>
        <taxon>Arthropoda</taxon>
        <taxon>Hexapoda</taxon>
        <taxon>Insecta</taxon>
        <taxon>Pterygota</taxon>
        <taxon>Neoptera</taxon>
        <taxon>Endopterygota</taxon>
        <taxon>Lepidoptera</taxon>
        <taxon>Glossata</taxon>
        <taxon>Ditrysia</taxon>
        <taxon>Tineoidea</taxon>
        <taxon>Psychidae</taxon>
        <taxon>Oiketicinae</taxon>
        <taxon>Eumeta</taxon>
    </lineage>
</organism>
<evidence type="ECO:0000256" key="1">
    <source>
        <dbReference type="SAM" id="MobiDB-lite"/>
    </source>
</evidence>
<evidence type="ECO:0000313" key="2">
    <source>
        <dbReference type="EMBL" id="GBP06513.1"/>
    </source>
</evidence>
<reference evidence="2 3" key="1">
    <citation type="journal article" date="2019" name="Commun. Biol.">
        <title>The bagworm genome reveals a unique fibroin gene that provides high tensile strength.</title>
        <authorList>
            <person name="Kono N."/>
            <person name="Nakamura H."/>
            <person name="Ohtoshi R."/>
            <person name="Tomita M."/>
            <person name="Numata K."/>
            <person name="Arakawa K."/>
        </authorList>
    </citation>
    <scope>NUCLEOTIDE SEQUENCE [LARGE SCALE GENOMIC DNA]</scope>
</reference>